<sequence length="83" mass="9324">MKQLENFGLKLFTGEMAIEFDVLCVLVESLILNNVNSTLIVTLDICQLRMKHLKVAQHVEQPLNLTSSKGNGYIFCLARRSGD</sequence>
<organism evidence="1 2">
    <name type="scientific">Linum trigynum</name>
    <dbReference type="NCBI Taxonomy" id="586398"/>
    <lineage>
        <taxon>Eukaryota</taxon>
        <taxon>Viridiplantae</taxon>
        <taxon>Streptophyta</taxon>
        <taxon>Embryophyta</taxon>
        <taxon>Tracheophyta</taxon>
        <taxon>Spermatophyta</taxon>
        <taxon>Magnoliopsida</taxon>
        <taxon>eudicotyledons</taxon>
        <taxon>Gunneridae</taxon>
        <taxon>Pentapetalae</taxon>
        <taxon>rosids</taxon>
        <taxon>fabids</taxon>
        <taxon>Malpighiales</taxon>
        <taxon>Linaceae</taxon>
        <taxon>Linum</taxon>
    </lineage>
</organism>
<gene>
    <name evidence="1" type="ORF">LTRI10_LOCUS46751</name>
</gene>
<evidence type="ECO:0000313" key="1">
    <source>
        <dbReference type="EMBL" id="CAL1407062.1"/>
    </source>
</evidence>
<dbReference type="AlphaFoldDB" id="A0AAV2GA77"/>
<keyword evidence="2" id="KW-1185">Reference proteome</keyword>
<protein>
    <submittedName>
        <fullName evidence="1">Uncharacterized protein</fullName>
    </submittedName>
</protein>
<evidence type="ECO:0000313" key="2">
    <source>
        <dbReference type="Proteomes" id="UP001497516"/>
    </source>
</evidence>
<name>A0AAV2GA77_9ROSI</name>
<reference evidence="1 2" key="1">
    <citation type="submission" date="2024-04" db="EMBL/GenBank/DDBJ databases">
        <authorList>
            <person name="Fracassetti M."/>
        </authorList>
    </citation>
    <scope>NUCLEOTIDE SEQUENCE [LARGE SCALE GENOMIC DNA]</scope>
</reference>
<accession>A0AAV2GA77</accession>
<dbReference type="EMBL" id="OZ034821">
    <property type="protein sequence ID" value="CAL1407062.1"/>
    <property type="molecule type" value="Genomic_DNA"/>
</dbReference>
<dbReference type="Proteomes" id="UP001497516">
    <property type="component" value="Chromosome 8"/>
</dbReference>
<proteinExistence type="predicted"/>